<accession>A0ABX7B9E3</accession>
<keyword evidence="4" id="KW-1185">Reference proteome</keyword>
<protein>
    <submittedName>
        <fullName evidence="3">Anti-sigma factor</fullName>
    </submittedName>
</protein>
<feature type="transmembrane region" description="Helical" evidence="2">
    <location>
        <begin position="93"/>
        <end position="113"/>
    </location>
</feature>
<evidence type="ECO:0000313" key="4">
    <source>
        <dbReference type="Proteomes" id="UP000595197"/>
    </source>
</evidence>
<keyword evidence="2" id="KW-1133">Transmembrane helix</keyword>
<gene>
    <name evidence="3" type="ORF">IGS68_07160</name>
</gene>
<name>A0ABX7B9E3_9PROT</name>
<keyword evidence="2" id="KW-0472">Membrane</keyword>
<evidence type="ECO:0000313" key="3">
    <source>
        <dbReference type="EMBL" id="QQP90989.1"/>
    </source>
</evidence>
<reference evidence="3" key="1">
    <citation type="submission" date="2021-02" db="EMBL/GenBank/DDBJ databases">
        <title>Skermanella TT6 skin isolate.</title>
        <authorList>
            <person name="Lee K."/>
            <person name="Ganzorig M."/>
        </authorList>
    </citation>
    <scope>NUCLEOTIDE SEQUENCE</scope>
    <source>
        <strain evidence="3">TT6</strain>
    </source>
</reference>
<dbReference type="Proteomes" id="UP000595197">
    <property type="component" value="Chromosome"/>
</dbReference>
<feature type="compositionally biased region" description="Pro residues" evidence="1">
    <location>
        <begin position="273"/>
        <end position="293"/>
    </location>
</feature>
<keyword evidence="2" id="KW-0812">Transmembrane</keyword>
<sequence>MVARPVEDRDLHAYVDGLLDTQRRIEVEAWLAEDPASAERVNAYRSQIEQLHDLFDGVLREPATAEMEDLHDRLSGRMAGNDNRRRGWIHSPFARMAAAVVLLLAGGTGGWMLRPPAEPVAVEQQPTLQSFAREAVQAHTFYASDNRFAVEMGGEDRGALDSWLSERLGRRIFGPDLSSAGYRLIGGRSLPTAAGAGAQYMYENDAKRRLTLFVGTPSKAGQEAAFSYVQKGDVSMFYWVEGSIAYALIGRLEREQLMNITQTVYRELKGRNVPPPPAPAPPPEAAKQPPQPAAQPVGDVKRKDM</sequence>
<evidence type="ECO:0000256" key="1">
    <source>
        <dbReference type="SAM" id="MobiDB-lite"/>
    </source>
</evidence>
<organism evidence="3 4">
    <name type="scientific">Skermanella cutis</name>
    <dbReference type="NCBI Taxonomy" id="2775420"/>
    <lineage>
        <taxon>Bacteria</taxon>
        <taxon>Pseudomonadati</taxon>
        <taxon>Pseudomonadota</taxon>
        <taxon>Alphaproteobacteria</taxon>
        <taxon>Rhodospirillales</taxon>
        <taxon>Azospirillaceae</taxon>
        <taxon>Skermanella</taxon>
    </lineage>
</organism>
<feature type="region of interest" description="Disordered" evidence="1">
    <location>
        <begin position="269"/>
        <end position="305"/>
    </location>
</feature>
<proteinExistence type="predicted"/>
<evidence type="ECO:0000256" key="2">
    <source>
        <dbReference type="SAM" id="Phobius"/>
    </source>
</evidence>
<dbReference type="EMBL" id="CP067420">
    <property type="protein sequence ID" value="QQP90989.1"/>
    <property type="molecule type" value="Genomic_DNA"/>
</dbReference>